<protein>
    <submittedName>
        <fullName evidence="1">Uncharacterized protein</fullName>
    </submittedName>
</protein>
<sequence length="257" mass="29773">MDLIENIMFLNAIIFEKLKSVFNQLNTESVRYFLTFSPITTSFNNQDFNFLDNTDTNHQISDKYENQMAFAHLANAIVKNQKIYELNAESFLQENYKKIFDQAKLIEGSLSENDKQKYRNAKAVLYQEDGETKSIKFENYSKFKAKYESLTKDLLLLNDNLMGNPNDTESLSKKAELEFLQNKAFNDWIVDGDKDGIENAIKIVSNISERSVFVSQWNQEYLKLRADLSKVSTIGSNIEFLPVTCLPNDIYKYEYAG</sequence>
<dbReference type="Proteomes" id="UP000651271">
    <property type="component" value="Unassembled WGS sequence"/>
</dbReference>
<dbReference type="EMBL" id="JACOIJ010000059">
    <property type="protein sequence ID" value="MBD1431109.1"/>
    <property type="molecule type" value="Genomic_DNA"/>
</dbReference>
<name>A0ABR7YIH9_9SPHI</name>
<gene>
    <name evidence="1" type="ORF">H8B04_16395</name>
</gene>
<organism evidence="1 2">
    <name type="scientific">Sphingobacterium litopenaei</name>
    <dbReference type="NCBI Taxonomy" id="2763500"/>
    <lineage>
        <taxon>Bacteria</taxon>
        <taxon>Pseudomonadati</taxon>
        <taxon>Bacteroidota</taxon>
        <taxon>Sphingobacteriia</taxon>
        <taxon>Sphingobacteriales</taxon>
        <taxon>Sphingobacteriaceae</taxon>
        <taxon>Sphingobacterium</taxon>
    </lineage>
</organism>
<keyword evidence="2" id="KW-1185">Reference proteome</keyword>
<dbReference type="RefSeq" id="WP_190303031.1">
    <property type="nucleotide sequence ID" value="NZ_JACOIJ010000059.1"/>
</dbReference>
<comment type="caution">
    <text evidence="1">The sequence shown here is derived from an EMBL/GenBank/DDBJ whole genome shotgun (WGS) entry which is preliminary data.</text>
</comment>
<reference evidence="1 2" key="1">
    <citation type="submission" date="2020-08" db="EMBL/GenBank/DDBJ databases">
        <title>Sphingobacterium sp. DN04309 isolated from aquaculture water.</title>
        <authorList>
            <person name="Zhang M."/>
        </authorList>
    </citation>
    <scope>NUCLEOTIDE SEQUENCE [LARGE SCALE GENOMIC DNA]</scope>
    <source>
        <strain evidence="1 2">DN04309</strain>
    </source>
</reference>
<evidence type="ECO:0000313" key="1">
    <source>
        <dbReference type="EMBL" id="MBD1431109.1"/>
    </source>
</evidence>
<proteinExistence type="predicted"/>
<accession>A0ABR7YIH9</accession>
<evidence type="ECO:0000313" key="2">
    <source>
        <dbReference type="Proteomes" id="UP000651271"/>
    </source>
</evidence>